<reference evidence="1" key="1">
    <citation type="submission" date="2014-11" db="EMBL/GenBank/DDBJ databases">
        <authorList>
            <person name="Amaro Gonzalez C."/>
        </authorList>
    </citation>
    <scope>NUCLEOTIDE SEQUENCE</scope>
</reference>
<reference evidence="1" key="2">
    <citation type="journal article" date="2015" name="Fish Shellfish Immunol.">
        <title>Early steps in the European eel (Anguilla anguilla)-Vibrio vulnificus interaction in the gills: Role of the RtxA13 toxin.</title>
        <authorList>
            <person name="Callol A."/>
            <person name="Pajuelo D."/>
            <person name="Ebbesson L."/>
            <person name="Teles M."/>
            <person name="MacKenzie S."/>
            <person name="Amaro C."/>
        </authorList>
    </citation>
    <scope>NUCLEOTIDE SEQUENCE</scope>
</reference>
<dbReference type="AlphaFoldDB" id="A0A0E9RP64"/>
<evidence type="ECO:0000313" key="1">
    <source>
        <dbReference type="EMBL" id="JAH30205.1"/>
    </source>
</evidence>
<protein>
    <submittedName>
        <fullName evidence="1">Uncharacterized protein</fullName>
    </submittedName>
</protein>
<organism evidence="1">
    <name type="scientific">Anguilla anguilla</name>
    <name type="common">European freshwater eel</name>
    <name type="synonym">Muraena anguilla</name>
    <dbReference type="NCBI Taxonomy" id="7936"/>
    <lineage>
        <taxon>Eukaryota</taxon>
        <taxon>Metazoa</taxon>
        <taxon>Chordata</taxon>
        <taxon>Craniata</taxon>
        <taxon>Vertebrata</taxon>
        <taxon>Euteleostomi</taxon>
        <taxon>Actinopterygii</taxon>
        <taxon>Neopterygii</taxon>
        <taxon>Teleostei</taxon>
        <taxon>Anguilliformes</taxon>
        <taxon>Anguillidae</taxon>
        <taxon>Anguilla</taxon>
    </lineage>
</organism>
<proteinExistence type="predicted"/>
<dbReference type="EMBL" id="GBXM01078372">
    <property type="protein sequence ID" value="JAH30205.1"/>
    <property type="molecule type" value="Transcribed_RNA"/>
</dbReference>
<name>A0A0E9RP64_ANGAN</name>
<accession>A0A0E9RP64</accession>
<dbReference type="EMBL" id="GBXM01084644">
    <property type="protein sequence ID" value="JAH23933.1"/>
    <property type="molecule type" value="Transcribed_RNA"/>
</dbReference>
<sequence length="74" mass="8698">MEISQGSLCGRETRCLQWETWHREGLRHGDQSKYLISQKLFFVLHLLYNLQFCHLADAVSQSNSQRCINTLCVR</sequence>